<dbReference type="EMBL" id="JAHFYH010000011">
    <property type="protein sequence ID" value="KAH0226933.1"/>
    <property type="molecule type" value="Genomic_DNA"/>
</dbReference>
<feature type="region of interest" description="Disordered" evidence="1">
    <location>
        <begin position="126"/>
        <end position="158"/>
    </location>
</feature>
<feature type="region of interest" description="Disordered" evidence="1">
    <location>
        <begin position="1"/>
        <end position="30"/>
    </location>
</feature>
<feature type="domain" description="Helicase ATP-binding" evidence="2">
    <location>
        <begin position="72"/>
        <end position="300"/>
    </location>
</feature>
<feature type="region of interest" description="Disordered" evidence="1">
    <location>
        <begin position="458"/>
        <end position="484"/>
    </location>
</feature>
<dbReference type="GO" id="GO:0003676">
    <property type="term" value="F:nucleic acid binding"/>
    <property type="evidence" value="ECO:0007669"/>
    <property type="project" value="InterPro"/>
</dbReference>
<organism evidence="3 4">
    <name type="scientific">Aureobasidium melanogenum</name>
    <name type="common">Aureobasidium pullulans var. melanogenum</name>
    <dbReference type="NCBI Taxonomy" id="46634"/>
    <lineage>
        <taxon>Eukaryota</taxon>
        <taxon>Fungi</taxon>
        <taxon>Dikarya</taxon>
        <taxon>Ascomycota</taxon>
        <taxon>Pezizomycotina</taxon>
        <taxon>Dothideomycetes</taxon>
        <taxon>Dothideomycetidae</taxon>
        <taxon>Dothideales</taxon>
        <taxon>Saccotheciaceae</taxon>
        <taxon>Aureobasidium</taxon>
    </lineage>
</organism>
<dbReference type="SUPFAM" id="SSF52540">
    <property type="entry name" value="P-loop containing nucleoside triphosphate hydrolases"/>
    <property type="match status" value="1"/>
</dbReference>
<dbReference type="Proteomes" id="UP000767238">
    <property type="component" value="Unassembled WGS sequence"/>
</dbReference>
<comment type="caution">
    <text evidence="3">The sequence shown here is derived from an EMBL/GenBank/DDBJ whole genome shotgun (WGS) entry which is preliminary data.</text>
</comment>
<dbReference type="AlphaFoldDB" id="A0A9P8GKZ8"/>
<dbReference type="GO" id="GO:0005524">
    <property type="term" value="F:ATP binding"/>
    <property type="evidence" value="ECO:0007669"/>
    <property type="project" value="InterPro"/>
</dbReference>
<dbReference type="Gene3D" id="3.40.50.300">
    <property type="entry name" value="P-loop containing nucleotide triphosphate hydrolases"/>
    <property type="match status" value="1"/>
</dbReference>
<reference evidence="3" key="2">
    <citation type="submission" date="2021-08" db="EMBL/GenBank/DDBJ databases">
        <authorList>
            <person name="Gostincar C."/>
            <person name="Sun X."/>
            <person name="Song Z."/>
            <person name="Gunde-Cimerman N."/>
        </authorList>
    </citation>
    <scope>NUCLEOTIDE SEQUENCE</scope>
    <source>
        <strain evidence="3">EXF-8016</strain>
    </source>
</reference>
<evidence type="ECO:0000313" key="3">
    <source>
        <dbReference type="EMBL" id="KAH0226933.1"/>
    </source>
</evidence>
<gene>
    <name evidence="3" type="ORF">KCV03_g2419</name>
</gene>
<dbReference type="InterPro" id="IPR011545">
    <property type="entry name" value="DEAD/DEAH_box_helicase_dom"/>
</dbReference>
<reference evidence="3" key="1">
    <citation type="journal article" date="2021" name="J Fungi (Basel)">
        <title>Virulence traits and population genomics of the black yeast Aureobasidium melanogenum.</title>
        <authorList>
            <person name="Cernosa A."/>
            <person name="Sun X."/>
            <person name="Gostincar C."/>
            <person name="Fang C."/>
            <person name="Gunde-Cimerman N."/>
            <person name="Song Z."/>
        </authorList>
    </citation>
    <scope>NUCLEOTIDE SEQUENCE</scope>
    <source>
        <strain evidence="3">EXF-8016</strain>
    </source>
</reference>
<feature type="compositionally biased region" description="Polar residues" evidence="1">
    <location>
        <begin position="139"/>
        <end position="158"/>
    </location>
</feature>
<dbReference type="InterPro" id="IPR027417">
    <property type="entry name" value="P-loop_NTPase"/>
</dbReference>
<sequence length="484" mass="53380">MDLASRLDDDVAPRPPEGVNVLPPHRTASNPLEHNLLTARETGAESSPEEARAFEPVDGLPELAVTALRRAGFEELLPSQKYVLESIKIRKDRRTNNNKVIASRFAAGKTTVLCLAGFVAIMRCSDDDSQPPSSEDTPLSTEISPAATSSEKSHNSMPSSAAAKPLVLMVSPFAEIAREAGAFLDLLLTFHGSSCATFAGEVLAEPDFTALSKWPTAVVGTFDRLFDLIELGRLNLSELVYLAIDDLDSCLKDGSFKSFLQVLSEKLPECQVIASCSSMTQDLVAPVLTLIKPNSPITAVVRMGRIPNSSLVTDGEIVSPSRTQEMTCLELLKELEDARQSHKKGQRIQQLETKEFGSVRRARFQEMLGEMKQDHEDDIPEDQVEFAWIRSRSHPARQQETRAARLNSLPADEVVAHKVQDTERHAMDRANAAPEQNAEASAYNPTYYDNMISAMTLEDRGGSNRKAVAATQRYRRKNKDNPEY</sequence>
<protein>
    <recommendedName>
        <fullName evidence="2">Helicase ATP-binding domain-containing protein</fullName>
    </recommendedName>
</protein>
<feature type="compositionally biased region" description="Basic and acidic residues" evidence="1">
    <location>
        <begin position="1"/>
        <end position="12"/>
    </location>
</feature>
<accession>A0A9P8GKZ8</accession>
<name>A0A9P8GKZ8_AURME</name>
<evidence type="ECO:0000259" key="2">
    <source>
        <dbReference type="SMART" id="SM00487"/>
    </source>
</evidence>
<dbReference type="SMART" id="SM00487">
    <property type="entry name" value="DEXDc"/>
    <property type="match status" value="1"/>
</dbReference>
<feature type="non-terminal residue" evidence="3">
    <location>
        <position position="1"/>
    </location>
</feature>
<dbReference type="OrthoDB" id="3923775at2759"/>
<proteinExistence type="predicted"/>
<evidence type="ECO:0000313" key="4">
    <source>
        <dbReference type="Proteomes" id="UP000767238"/>
    </source>
</evidence>
<dbReference type="InterPro" id="IPR014001">
    <property type="entry name" value="Helicase_ATP-bd"/>
</dbReference>
<evidence type="ECO:0000256" key="1">
    <source>
        <dbReference type="SAM" id="MobiDB-lite"/>
    </source>
</evidence>
<dbReference type="Pfam" id="PF00270">
    <property type="entry name" value="DEAD"/>
    <property type="match status" value="1"/>
</dbReference>